<evidence type="ECO:0000259" key="2">
    <source>
        <dbReference type="PROSITE" id="PS51819"/>
    </source>
</evidence>
<dbReference type="RefSeq" id="WP_147852274.1">
    <property type="nucleotide sequence ID" value="NZ_VDUZ01000076.1"/>
</dbReference>
<evidence type="ECO:0000313" key="4">
    <source>
        <dbReference type="Proteomes" id="UP000321638"/>
    </source>
</evidence>
<name>A0A5C8P8F9_9HYPH</name>
<dbReference type="AlphaFoldDB" id="A0A5C8P8F9"/>
<dbReference type="OrthoDB" id="9812656at2"/>
<dbReference type="PANTHER" id="PTHR21366:SF14">
    <property type="entry name" value="GLYOXALASE DOMAIN-CONTAINING PROTEIN 5"/>
    <property type="match status" value="1"/>
</dbReference>
<dbReference type="Gene3D" id="3.10.180.10">
    <property type="entry name" value="2,3-Dihydroxybiphenyl 1,2-Dioxygenase, domain 1"/>
    <property type="match status" value="1"/>
</dbReference>
<dbReference type="Pfam" id="PF00903">
    <property type="entry name" value="Glyoxalase"/>
    <property type="match status" value="1"/>
</dbReference>
<reference evidence="3 4" key="1">
    <citation type="submission" date="2019-06" db="EMBL/GenBank/DDBJ databases">
        <title>New taxonomy in bacterial strain CC-CFT640, isolated from vineyard.</title>
        <authorList>
            <person name="Lin S.-Y."/>
            <person name="Tsai C.-F."/>
            <person name="Young C.-C."/>
        </authorList>
    </citation>
    <scope>NUCLEOTIDE SEQUENCE [LARGE SCALE GENOMIC DNA]</scope>
    <source>
        <strain evidence="3 4">CC-CFT640</strain>
    </source>
</reference>
<protein>
    <submittedName>
        <fullName evidence="3">VOC family protein</fullName>
    </submittedName>
</protein>
<evidence type="ECO:0000256" key="1">
    <source>
        <dbReference type="SAM" id="MobiDB-lite"/>
    </source>
</evidence>
<keyword evidence="4" id="KW-1185">Reference proteome</keyword>
<dbReference type="EMBL" id="VDUZ01000076">
    <property type="protein sequence ID" value="TXL69627.1"/>
    <property type="molecule type" value="Genomic_DNA"/>
</dbReference>
<dbReference type="SUPFAM" id="SSF54593">
    <property type="entry name" value="Glyoxalase/Bleomycin resistance protein/Dihydroxybiphenyl dioxygenase"/>
    <property type="match status" value="1"/>
</dbReference>
<feature type="domain" description="VOC" evidence="2">
    <location>
        <begin position="7"/>
        <end position="123"/>
    </location>
</feature>
<feature type="region of interest" description="Disordered" evidence="1">
    <location>
        <begin position="104"/>
        <end position="138"/>
    </location>
</feature>
<comment type="caution">
    <text evidence="3">The sequence shown here is derived from an EMBL/GenBank/DDBJ whole genome shotgun (WGS) entry which is preliminary data.</text>
</comment>
<dbReference type="PROSITE" id="PS51819">
    <property type="entry name" value="VOC"/>
    <property type="match status" value="1"/>
</dbReference>
<sequence length="138" mass="15355">MTFSIQRIDHVVLRVRDLDRMIDFYQRALGCNVERRLERLQLVQLRAGDSLLDLIKSDSPRDGANMDHLCFRIDPFDLAKIRSALQPFGIAPGDVVQRYGAEGDGPSIYFDDPEGNQIELKGPATSPAQRQVQGSAGG</sequence>
<gene>
    <name evidence="3" type="ORF">FHP25_38200</name>
</gene>
<organism evidence="3 4">
    <name type="scientific">Vineibacter terrae</name>
    <dbReference type="NCBI Taxonomy" id="2586908"/>
    <lineage>
        <taxon>Bacteria</taxon>
        <taxon>Pseudomonadati</taxon>
        <taxon>Pseudomonadota</taxon>
        <taxon>Alphaproteobacteria</taxon>
        <taxon>Hyphomicrobiales</taxon>
        <taxon>Vineibacter</taxon>
    </lineage>
</organism>
<dbReference type="InterPro" id="IPR004360">
    <property type="entry name" value="Glyas_Fos-R_dOase_dom"/>
</dbReference>
<feature type="compositionally biased region" description="Polar residues" evidence="1">
    <location>
        <begin position="126"/>
        <end position="138"/>
    </location>
</feature>
<dbReference type="PANTHER" id="PTHR21366">
    <property type="entry name" value="GLYOXALASE FAMILY PROTEIN"/>
    <property type="match status" value="1"/>
</dbReference>
<dbReference type="Proteomes" id="UP000321638">
    <property type="component" value="Unassembled WGS sequence"/>
</dbReference>
<dbReference type="InterPro" id="IPR050383">
    <property type="entry name" value="GlyoxalaseI/FosfomycinResist"/>
</dbReference>
<accession>A0A5C8P8F9</accession>
<dbReference type="InterPro" id="IPR037523">
    <property type="entry name" value="VOC_core"/>
</dbReference>
<proteinExistence type="predicted"/>
<evidence type="ECO:0000313" key="3">
    <source>
        <dbReference type="EMBL" id="TXL69627.1"/>
    </source>
</evidence>
<dbReference type="InterPro" id="IPR029068">
    <property type="entry name" value="Glyas_Bleomycin-R_OHBP_Dase"/>
</dbReference>